<feature type="domain" description="OmpR/PhoB-type" evidence="9">
    <location>
        <begin position="130"/>
        <end position="226"/>
    </location>
</feature>
<feature type="DNA-binding region" description="OmpR/PhoB-type" evidence="7">
    <location>
        <begin position="130"/>
        <end position="226"/>
    </location>
</feature>
<dbReference type="CDD" id="cd00383">
    <property type="entry name" value="trans_reg_C"/>
    <property type="match status" value="1"/>
</dbReference>
<evidence type="ECO:0000256" key="5">
    <source>
        <dbReference type="ARBA" id="ARBA00023163"/>
    </source>
</evidence>
<keyword evidence="1 6" id="KW-0597">Phosphoprotein</keyword>
<dbReference type="SUPFAM" id="SSF52172">
    <property type="entry name" value="CheY-like"/>
    <property type="match status" value="1"/>
</dbReference>
<evidence type="ECO:0000259" key="9">
    <source>
        <dbReference type="PROSITE" id="PS51755"/>
    </source>
</evidence>
<proteinExistence type="predicted"/>
<dbReference type="InterPro" id="IPR036388">
    <property type="entry name" value="WH-like_DNA-bd_sf"/>
</dbReference>
<dbReference type="Gene3D" id="6.10.250.690">
    <property type="match status" value="1"/>
</dbReference>
<feature type="domain" description="Response regulatory" evidence="8">
    <location>
        <begin position="5"/>
        <end position="122"/>
    </location>
</feature>
<evidence type="ECO:0000256" key="4">
    <source>
        <dbReference type="ARBA" id="ARBA00023125"/>
    </source>
</evidence>
<keyword evidence="5" id="KW-0804">Transcription</keyword>
<dbReference type="GO" id="GO:0000976">
    <property type="term" value="F:transcription cis-regulatory region binding"/>
    <property type="evidence" value="ECO:0007669"/>
    <property type="project" value="TreeGrafter"/>
</dbReference>
<dbReference type="InterPro" id="IPR001867">
    <property type="entry name" value="OmpR/PhoB-type_DNA-bd"/>
</dbReference>
<dbReference type="SUPFAM" id="SSF46894">
    <property type="entry name" value="C-terminal effector domain of the bipartite response regulators"/>
    <property type="match status" value="1"/>
</dbReference>
<evidence type="ECO:0000259" key="8">
    <source>
        <dbReference type="PROSITE" id="PS50110"/>
    </source>
</evidence>
<dbReference type="Gene3D" id="3.40.50.2300">
    <property type="match status" value="1"/>
</dbReference>
<gene>
    <name evidence="10" type="ORF">ENT73_04095</name>
</gene>
<evidence type="ECO:0000256" key="2">
    <source>
        <dbReference type="ARBA" id="ARBA00023012"/>
    </source>
</evidence>
<name>A0A832GP12_9BACT</name>
<sequence>MSGKKILIVEDHKEIAELLSEALKEAGFQVEISSVLVHAFSAFSLNLNFDLVILDLILPDGNGLDILRYLRSSHRYKNLPVIILSAKGQELDRVLGLELGADDYVVKPFSLREVVLRVKKLLQRAEKGPSALISVGPFILDKEKKAIYFEGKLLELTATEFKILSLFLENPHRVFSRDDLLELIWSNEREYYSRVLDAYICRIRSKLGKAGELLQTVRGLGYRLVDKL</sequence>
<feature type="modified residue" description="4-aspartylphosphate" evidence="6">
    <location>
        <position position="55"/>
    </location>
</feature>
<dbReference type="GO" id="GO:0005829">
    <property type="term" value="C:cytosol"/>
    <property type="evidence" value="ECO:0007669"/>
    <property type="project" value="TreeGrafter"/>
</dbReference>
<evidence type="ECO:0000256" key="6">
    <source>
        <dbReference type="PROSITE-ProRule" id="PRU00169"/>
    </source>
</evidence>
<dbReference type="PROSITE" id="PS50110">
    <property type="entry name" value="RESPONSE_REGULATORY"/>
    <property type="match status" value="1"/>
</dbReference>
<evidence type="ECO:0000256" key="1">
    <source>
        <dbReference type="ARBA" id="ARBA00022553"/>
    </source>
</evidence>
<evidence type="ECO:0000256" key="3">
    <source>
        <dbReference type="ARBA" id="ARBA00023015"/>
    </source>
</evidence>
<dbReference type="SMART" id="SM00862">
    <property type="entry name" value="Trans_reg_C"/>
    <property type="match status" value="1"/>
</dbReference>
<evidence type="ECO:0000256" key="7">
    <source>
        <dbReference type="PROSITE-ProRule" id="PRU01091"/>
    </source>
</evidence>
<dbReference type="InterPro" id="IPR039420">
    <property type="entry name" value="WalR-like"/>
</dbReference>
<dbReference type="PROSITE" id="PS51755">
    <property type="entry name" value="OMPR_PHOB"/>
    <property type="match status" value="1"/>
</dbReference>
<keyword evidence="3" id="KW-0805">Transcription regulation</keyword>
<dbReference type="InterPro" id="IPR011006">
    <property type="entry name" value="CheY-like_superfamily"/>
</dbReference>
<dbReference type="GO" id="GO:0006355">
    <property type="term" value="P:regulation of DNA-templated transcription"/>
    <property type="evidence" value="ECO:0007669"/>
    <property type="project" value="InterPro"/>
</dbReference>
<dbReference type="EMBL" id="DSZU01000069">
    <property type="protein sequence ID" value="HGV55251.1"/>
    <property type="molecule type" value="Genomic_DNA"/>
</dbReference>
<dbReference type="Pfam" id="PF00486">
    <property type="entry name" value="Trans_reg_C"/>
    <property type="match status" value="1"/>
</dbReference>
<dbReference type="SMART" id="SM00448">
    <property type="entry name" value="REC"/>
    <property type="match status" value="1"/>
</dbReference>
<dbReference type="InterPro" id="IPR001789">
    <property type="entry name" value="Sig_transdc_resp-reg_receiver"/>
</dbReference>
<dbReference type="GO" id="GO:0000156">
    <property type="term" value="F:phosphorelay response regulator activity"/>
    <property type="evidence" value="ECO:0007669"/>
    <property type="project" value="TreeGrafter"/>
</dbReference>
<comment type="caution">
    <text evidence="10">The sequence shown here is derived from an EMBL/GenBank/DDBJ whole genome shotgun (WGS) entry which is preliminary data.</text>
</comment>
<evidence type="ECO:0000313" key="10">
    <source>
        <dbReference type="EMBL" id="HGV55251.1"/>
    </source>
</evidence>
<dbReference type="PANTHER" id="PTHR48111:SF1">
    <property type="entry name" value="TWO-COMPONENT RESPONSE REGULATOR ORR33"/>
    <property type="match status" value="1"/>
</dbReference>
<organism evidence="10">
    <name type="scientific">Caldimicrobium thiodismutans</name>
    <dbReference type="NCBI Taxonomy" id="1653476"/>
    <lineage>
        <taxon>Bacteria</taxon>
        <taxon>Pseudomonadati</taxon>
        <taxon>Thermodesulfobacteriota</taxon>
        <taxon>Thermodesulfobacteria</taxon>
        <taxon>Thermodesulfobacteriales</taxon>
        <taxon>Thermodesulfobacteriaceae</taxon>
        <taxon>Caldimicrobium</taxon>
    </lineage>
</organism>
<dbReference type="Gene3D" id="1.10.10.10">
    <property type="entry name" value="Winged helix-like DNA-binding domain superfamily/Winged helix DNA-binding domain"/>
    <property type="match status" value="1"/>
</dbReference>
<dbReference type="GO" id="GO:0032993">
    <property type="term" value="C:protein-DNA complex"/>
    <property type="evidence" value="ECO:0007669"/>
    <property type="project" value="TreeGrafter"/>
</dbReference>
<reference evidence="10" key="1">
    <citation type="journal article" date="2020" name="mSystems">
        <title>Genome- and Community-Level Interaction Insights into Carbon Utilization and Element Cycling Functions of Hydrothermarchaeota in Hydrothermal Sediment.</title>
        <authorList>
            <person name="Zhou Z."/>
            <person name="Liu Y."/>
            <person name="Xu W."/>
            <person name="Pan J."/>
            <person name="Luo Z.H."/>
            <person name="Li M."/>
        </authorList>
    </citation>
    <scope>NUCLEOTIDE SEQUENCE [LARGE SCALE GENOMIC DNA]</scope>
    <source>
        <strain evidence="10">SpSt-605</strain>
    </source>
</reference>
<dbReference type="PANTHER" id="PTHR48111">
    <property type="entry name" value="REGULATOR OF RPOS"/>
    <property type="match status" value="1"/>
</dbReference>
<protein>
    <submittedName>
        <fullName evidence="10">Response regulator transcription factor</fullName>
    </submittedName>
</protein>
<keyword evidence="4 7" id="KW-0238">DNA-binding</keyword>
<dbReference type="Pfam" id="PF00072">
    <property type="entry name" value="Response_reg"/>
    <property type="match status" value="1"/>
</dbReference>
<accession>A0A832GP12</accession>
<dbReference type="AlphaFoldDB" id="A0A832GP12"/>
<dbReference type="InterPro" id="IPR016032">
    <property type="entry name" value="Sig_transdc_resp-reg_C-effctor"/>
</dbReference>
<keyword evidence="2" id="KW-0902">Two-component regulatory system</keyword>